<name>A0A0A9HLV3_ARUDO</name>
<organism evidence="1">
    <name type="scientific">Arundo donax</name>
    <name type="common">Giant reed</name>
    <name type="synonym">Donax arundinaceus</name>
    <dbReference type="NCBI Taxonomy" id="35708"/>
    <lineage>
        <taxon>Eukaryota</taxon>
        <taxon>Viridiplantae</taxon>
        <taxon>Streptophyta</taxon>
        <taxon>Embryophyta</taxon>
        <taxon>Tracheophyta</taxon>
        <taxon>Spermatophyta</taxon>
        <taxon>Magnoliopsida</taxon>
        <taxon>Liliopsida</taxon>
        <taxon>Poales</taxon>
        <taxon>Poaceae</taxon>
        <taxon>PACMAD clade</taxon>
        <taxon>Arundinoideae</taxon>
        <taxon>Arundineae</taxon>
        <taxon>Arundo</taxon>
    </lineage>
</organism>
<reference evidence="1" key="1">
    <citation type="submission" date="2014-09" db="EMBL/GenBank/DDBJ databases">
        <authorList>
            <person name="Magalhaes I.L.F."/>
            <person name="Oliveira U."/>
            <person name="Santos F.R."/>
            <person name="Vidigal T.H.D.A."/>
            <person name="Brescovit A.D."/>
            <person name="Santos A.J."/>
        </authorList>
    </citation>
    <scope>NUCLEOTIDE SEQUENCE</scope>
    <source>
        <tissue evidence="1">Shoot tissue taken approximately 20 cm above the soil surface</tissue>
    </source>
</reference>
<accession>A0A0A9HLV3</accession>
<reference evidence="1" key="2">
    <citation type="journal article" date="2015" name="Data Brief">
        <title>Shoot transcriptome of the giant reed, Arundo donax.</title>
        <authorList>
            <person name="Barrero R.A."/>
            <person name="Guerrero F.D."/>
            <person name="Moolhuijzen P."/>
            <person name="Goolsby J.A."/>
            <person name="Tidwell J."/>
            <person name="Bellgard S.E."/>
            <person name="Bellgard M.I."/>
        </authorList>
    </citation>
    <scope>NUCLEOTIDE SEQUENCE</scope>
    <source>
        <tissue evidence="1">Shoot tissue taken approximately 20 cm above the soil surface</tissue>
    </source>
</reference>
<evidence type="ECO:0000313" key="1">
    <source>
        <dbReference type="EMBL" id="JAE37712.1"/>
    </source>
</evidence>
<dbReference type="AlphaFoldDB" id="A0A0A9HLV3"/>
<dbReference type="EMBL" id="GBRH01160184">
    <property type="protein sequence ID" value="JAE37712.1"/>
    <property type="molecule type" value="Transcribed_RNA"/>
</dbReference>
<protein>
    <submittedName>
        <fullName evidence="1">Uncharacterized protein</fullName>
    </submittedName>
</protein>
<sequence length="98" mass="10711">MPKERAEGGWQQQEEVVEKLPRLGSFGYSTEELGFGKGGTGGHCSAPSISTAAFIDLLWSLSYVGDTYCPAVEEGKGKFYCRVITTSLCNRLKVSIVW</sequence>
<proteinExistence type="predicted"/>